<sequence>MSSSGGGTHHPIPEFRDADHFWGPGLSQVVNGSHEIIRPKPRSERNQTKMGFCVFL</sequence>
<dbReference type="EMBL" id="LRGB01002121">
    <property type="protein sequence ID" value="KZS09003.1"/>
    <property type="molecule type" value="Genomic_DNA"/>
</dbReference>
<evidence type="ECO:0000313" key="1">
    <source>
        <dbReference type="EMBL" id="KZS09003.1"/>
    </source>
</evidence>
<accession>A0A164RWA0</accession>
<protein>
    <submittedName>
        <fullName evidence="1">Uncharacterized protein</fullName>
    </submittedName>
</protein>
<reference evidence="1 2" key="1">
    <citation type="submission" date="2016-03" db="EMBL/GenBank/DDBJ databases">
        <title>EvidentialGene: Evidence-directed Construction of Genes on Genomes.</title>
        <authorList>
            <person name="Gilbert D.G."/>
            <person name="Choi J.-H."/>
            <person name="Mockaitis K."/>
            <person name="Colbourne J."/>
            <person name="Pfrender M."/>
        </authorList>
    </citation>
    <scope>NUCLEOTIDE SEQUENCE [LARGE SCALE GENOMIC DNA]</scope>
    <source>
        <strain evidence="1 2">Xinb3</strain>
        <tissue evidence="1">Complete organism</tissue>
    </source>
</reference>
<organism evidence="1 2">
    <name type="scientific">Daphnia magna</name>
    <dbReference type="NCBI Taxonomy" id="35525"/>
    <lineage>
        <taxon>Eukaryota</taxon>
        <taxon>Metazoa</taxon>
        <taxon>Ecdysozoa</taxon>
        <taxon>Arthropoda</taxon>
        <taxon>Crustacea</taxon>
        <taxon>Branchiopoda</taxon>
        <taxon>Diplostraca</taxon>
        <taxon>Cladocera</taxon>
        <taxon>Anomopoda</taxon>
        <taxon>Daphniidae</taxon>
        <taxon>Daphnia</taxon>
    </lineage>
</organism>
<name>A0A164RWA0_9CRUS</name>
<evidence type="ECO:0000313" key="2">
    <source>
        <dbReference type="Proteomes" id="UP000076858"/>
    </source>
</evidence>
<keyword evidence="2" id="KW-1185">Reference proteome</keyword>
<dbReference type="AlphaFoldDB" id="A0A164RWA0"/>
<dbReference type="Proteomes" id="UP000076858">
    <property type="component" value="Unassembled WGS sequence"/>
</dbReference>
<dbReference type="OrthoDB" id="2316821at2759"/>
<comment type="caution">
    <text evidence="1">The sequence shown here is derived from an EMBL/GenBank/DDBJ whole genome shotgun (WGS) entry which is preliminary data.</text>
</comment>
<gene>
    <name evidence="1" type="ORF">APZ42_026746</name>
</gene>
<proteinExistence type="predicted"/>